<dbReference type="AlphaFoldDB" id="A0A368Q5B7"/>
<evidence type="ECO:0000313" key="1">
    <source>
        <dbReference type="EMBL" id="RCV13099.1"/>
    </source>
</evidence>
<dbReference type="EMBL" id="CM003529">
    <property type="protein sequence ID" value="RCV13099.1"/>
    <property type="molecule type" value="Genomic_DNA"/>
</dbReference>
<accession>A0A368Q5B7</accession>
<gene>
    <name evidence="1" type="ORF">SETIT_2G319700v2</name>
</gene>
<organism evidence="1">
    <name type="scientific">Setaria italica</name>
    <name type="common">Foxtail millet</name>
    <name type="synonym">Panicum italicum</name>
    <dbReference type="NCBI Taxonomy" id="4555"/>
    <lineage>
        <taxon>Eukaryota</taxon>
        <taxon>Viridiplantae</taxon>
        <taxon>Streptophyta</taxon>
        <taxon>Embryophyta</taxon>
        <taxon>Tracheophyta</taxon>
        <taxon>Spermatophyta</taxon>
        <taxon>Magnoliopsida</taxon>
        <taxon>Liliopsida</taxon>
        <taxon>Poales</taxon>
        <taxon>Poaceae</taxon>
        <taxon>PACMAD clade</taxon>
        <taxon>Panicoideae</taxon>
        <taxon>Panicodae</taxon>
        <taxon>Paniceae</taxon>
        <taxon>Cenchrinae</taxon>
        <taxon>Setaria</taxon>
    </lineage>
</organism>
<sequence>MVQIWNRIETWSGGLVKVPEQQEDVEQWWNQELENLSKKTRRAKAAFLMYTAWNLWKERNRRIFEDCRADEVQLEFDIKSEIMLRKLACGGPELV</sequence>
<protein>
    <submittedName>
        <fullName evidence="1">Uncharacterized protein</fullName>
    </submittedName>
</protein>
<reference evidence="1" key="1">
    <citation type="journal article" date="2012" name="Nat. Biotechnol.">
        <title>Reference genome sequence of the model plant Setaria.</title>
        <authorList>
            <person name="Bennetzen J.L."/>
            <person name="Schmutz J."/>
            <person name="Wang H."/>
            <person name="Percifield R."/>
            <person name="Hawkins J."/>
            <person name="Pontaroli A.C."/>
            <person name="Estep M."/>
            <person name="Feng L."/>
            <person name="Vaughn J.N."/>
            <person name="Grimwood J."/>
            <person name="Jenkins J."/>
            <person name="Barry K."/>
            <person name="Lindquist E."/>
            <person name="Hellsten U."/>
            <person name="Deshpande S."/>
            <person name="Wang X."/>
            <person name="Wu X."/>
            <person name="Mitros T."/>
            <person name="Triplett J."/>
            <person name="Yang X."/>
            <person name="Ye C.Y."/>
            <person name="Mauro-Herrera M."/>
            <person name="Wang L."/>
            <person name="Li P."/>
            <person name="Sharma M."/>
            <person name="Sharma R."/>
            <person name="Ronald P.C."/>
            <person name="Panaud O."/>
            <person name="Kellogg E.A."/>
            <person name="Brutnell T.P."/>
            <person name="Doust A.N."/>
            <person name="Tuskan G.A."/>
            <person name="Rokhsar D."/>
            <person name="Devos K.M."/>
        </authorList>
    </citation>
    <scope>NUCLEOTIDE SEQUENCE [LARGE SCALE GENOMIC DNA]</scope>
    <source>
        <strain evidence="1">Yugu1</strain>
    </source>
</reference>
<name>A0A368Q5B7_SETIT</name>
<dbReference type="OrthoDB" id="688187at2759"/>
<proteinExistence type="predicted"/>
<reference evidence="1" key="2">
    <citation type="submission" date="2015-07" db="EMBL/GenBank/DDBJ databases">
        <authorList>
            <person name="Noorani M."/>
        </authorList>
    </citation>
    <scope>NUCLEOTIDE SEQUENCE</scope>
    <source>
        <strain evidence="1">Yugu1</strain>
    </source>
</reference>